<evidence type="ECO:0000313" key="6">
    <source>
        <dbReference type="Proteomes" id="UP001238163"/>
    </source>
</evidence>
<dbReference type="Gene3D" id="3.60.21.10">
    <property type="match status" value="1"/>
</dbReference>
<dbReference type="InterPro" id="IPR036907">
    <property type="entry name" value="5'-Nucleotdase_C_sf"/>
</dbReference>
<reference evidence="5" key="1">
    <citation type="submission" date="2023-07" db="EMBL/GenBank/DDBJ databases">
        <title>Genomic Encyclopedia of Type Strains, Phase IV (KMG-IV): sequencing the most valuable type-strain genomes for metagenomic binning, comparative biology and taxonomic classification.</title>
        <authorList>
            <person name="Goeker M."/>
        </authorList>
    </citation>
    <scope>NUCLEOTIDE SEQUENCE</scope>
    <source>
        <strain evidence="5">DSM 24202</strain>
    </source>
</reference>
<evidence type="ECO:0000259" key="4">
    <source>
        <dbReference type="Pfam" id="PF02872"/>
    </source>
</evidence>
<dbReference type="Pfam" id="PF02872">
    <property type="entry name" value="5_nucleotid_C"/>
    <property type="match status" value="1"/>
</dbReference>
<comment type="caution">
    <text evidence="5">The sequence shown here is derived from an EMBL/GenBank/DDBJ whole genome shotgun (WGS) entry which is preliminary data.</text>
</comment>
<dbReference type="PANTHER" id="PTHR11575">
    <property type="entry name" value="5'-NUCLEOTIDASE-RELATED"/>
    <property type="match status" value="1"/>
</dbReference>
<dbReference type="Proteomes" id="UP001238163">
    <property type="component" value="Unassembled WGS sequence"/>
</dbReference>
<dbReference type="SUPFAM" id="SSF56300">
    <property type="entry name" value="Metallo-dependent phosphatases"/>
    <property type="match status" value="1"/>
</dbReference>
<evidence type="ECO:0000313" key="5">
    <source>
        <dbReference type="EMBL" id="MDQ0289517.1"/>
    </source>
</evidence>
<dbReference type="GO" id="GO:0009166">
    <property type="term" value="P:nucleotide catabolic process"/>
    <property type="evidence" value="ECO:0007669"/>
    <property type="project" value="InterPro"/>
</dbReference>
<dbReference type="InterPro" id="IPR004843">
    <property type="entry name" value="Calcineurin-like_PHP"/>
</dbReference>
<dbReference type="InterPro" id="IPR029052">
    <property type="entry name" value="Metallo-depent_PP-like"/>
</dbReference>
<dbReference type="Pfam" id="PF00149">
    <property type="entry name" value="Metallophos"/>
    <property type="match status" value="1"/>
</dbReference>
<feature type="domain" description="5'-Nucleotidase C-terminal" evidence="4">
    <location>
        <begin position="320"/>
        <end position="444"/>
    </location>
</feature>
<sequence>MGMAYRFYLLLLVVFSAGVVAGPTISILHTNDLHQSLAPLPALAGYAKAYKAEHPATVFIDAGDWFDRGSALCRVTRGEAIYGAMATMGYDMWIVGNHDWAYGGARLGELMERYPVPVLGANLGCTDHPLPTNVLPYLIKELAGLRVGFFGITIDSYGQNPKGRPYIHVLEARESTRRAIAELQAQRADLIVAVTHLGFERMKHEATRACPSDVDLAREFPDIDVIVGAHSHTALAEARVREIHAETGVIVVQAGASGRNMGRLTLEIDPETRRIVGFASELITGEQLQPSCPETAAFISEQYAAHMPNAKQVVAALAAPLERHNAGSWYAEFIRGSSAADLALLPVGAFDKEPKAFPQGEWTAEQLAGYFFDRYLVTMRVTGKDLLAYLQQPARVHRLNPLHDRGRPFSEDAIYCAGFAVHFDPTTKDIHIDLEPDREYTLVTPWLHSWRDLFNGDERGLPPRNRAAAADPLPGLAHANRHVLAKTSMQHVFDAAASKALDITRKYADIPAEWLAWKEFYEAERAK</sequence>
<dbReference type="GO" id="GO:0030288">
    <property type="term" value="C:outer membrane-bounded periplasmic space"/>
    <property type="evidence" value="ECO:0007669"/>
    <property type="project" value="TreeGrafter"/>
</dbReference>
<dbReference type="SUPFAM" id="SSF55816">
    <property type="entry name" value="5'-nucleotidase (syn. UDP-sugar hydrolase), C-terminal domain"/>
    <property type="match status" value="1"/>
</dbReference>
<accession>A0AAE3VFG2</accession>
<dbReference type="AlphaFoldDB" id="A0AAE3VFG2"/>
<keyword evidence="1" id="KW-0732">Signal</keyword>
<evidence type="ECO:0000256" key="2">
    <source>
        <dbReference type="RuleBase" id="RU362119"/>
    </source>
</evidence>
<keyword evidence="2" id="KW-0547">Nucleotide-binding</keyword>
<gene>
    <name evidence="5" type="ORF">J3R75_001624</name>
</gene>
<proteinExistence type="inferred from homology"/>
<keyword evidence="2" id="KW-0378">Hydrolase</keyword>
<dbReference type="CDD" id="cd00845">
    <property type="entry name" value="MPP_UshA_N_like"/>
    <property type="match status" value="1"/>
</dbReference>
<organism evidence="5 6">
    <name type="scientific">Oligosphaera ethanolica</name>
    <dbReference type="NCBI Taxonomy" id="760260"/>
    <lineage>
        <taxon>Bacteria</taxon>
        <taxon>Pseudomonadati</taxon>
        <taxon>Lentisphaerota</taxon>
        <taxon>Oligosphaeria</taxon>
        <taxon>Oligosphaerales</taxon>
        <taxon>Oligosphaeraceae</taxon>
        <taxon>Oligosphaera</taxon>
    </lineage>
</organism>
<dbReference type="GO" id="GO:0000166">
    <property type="term" value="F:nucleotide binding"/>
    <property type="evidence" value="ECO:0007669"/>
    <property type="project" value="UniProtKB-KW"/>
</dbReference>
<dbReference type="PRINTS" id="PR01607">
    <property type="entry name" value="APYRASEFAMLY"/>
</dbReference>
<dbReference type="EMBL" id="JAUSVL010000001">
    <property type="protein sequence ID" value="MDQ0289517.1"/>
    <property type="molecule type" value="Genomic_DNA"/>
</dbReference>
<dbReference type="Gene3D" id="3.90.780.10">
    <property type="entry name" value="5'-Nucleotidase, C-terminal domain"/>
    <property type="match status" value="1"/>
</dbReference>
<keyword evidence="6" id="KW-1185">Reference proteome</keyword>
<dbReference type="PANTHER" id="PTHR11575:SF24">
    <property type="entry name" value="5'-NUCLEOTIDASE"/>
    <property type="match status" value="1"/>
</dbReference>
<dbReference type="RefSeq" id="WP_307260948.1">
    <property type="nucleotide sequence ID" value="NZ_JAUSVL010000001.1"/>
</dbReference>
<evidence type="ECO:0000256" key="1">
    <source>
        <dbReference type="ARBA" id="ARBA00022729"/>
    </source>
</evidence>
<feature type="domain" description="Calcineurin-like phosphoesterase" evidence="3">
    <location>
        <begin position="26"/>
        <end position="233"/>
    </location>
</feature>
<evidence type="ECO:0000259" key="3">
    <source>
        <dbReference type="Pfam" id="PF00149"/>
    </source>
</evidence>
<dbReference type="InterPro" id="IPR006179">
    <property type="entry name" value="5_nucleotidase/apyrase"/>
</dbReference>
<name>A0AAE3VFG2_9BACT</name>
<dbReference type="GO" id="GO:0016787">
    <property type="term" value="F:hydrolase activity"/>
    <property type="evidence" value="ECO:0007669"/>
    <property type="project" value="UniProtKB-KW"/>
</dbReference>
<dbReference type="InterPro" id="IPR008334">
    <property type="entry name" value="5'-Nucleotdase_C"/>
</dbReference>
<protein>
    <submittedName>
        <fullName evidence="5">2',3'-cyclic-nucleotide 2'-phosphodiesterase (5'-nucleotidase family)</fullName>
    </submittedName>
</protein>
<comment type="similarity">
    <text evidence="2">Belongs to the 5'-nucleotidase family.</text>
</comment>